<dbReference type="AlphaFoldDB" id="A0A9Q3F839"/>
<protein>
    <submittedName>
        <fullName evidence="2">Uncharacterized protein</fullName>
    </submittedName>
</protein>
<feature type="compositionally biased region" description="Basic and acidic residues" evidence="1">
    <location>
        <begin position="60"/>
        <end position="74"/>
    </location>
</feature>
<dbReference type="EMBL" id="AVOT02040297">
    <property type="protein sequence ID" value="MBW0535501.1"/>
    <property type="molecule type" value="Genomic_DNA"/>
</dbReference>
<name>A0A9Q3F839_9BASI</name>
<evidence type="ECO:0000313" key="3">
    <source>
        <dbReference type="Proteomes" id="UP000765509"/>
    </source>
</evidence>
<organism evidence="2 3">
    <name type="scientific">Austropuccinia psidii MF-1</name>
    <dbReference type="NCBI Taxonomy" id="1389203"/>
    <lineage>
        <taxon>Eukaryota</taxon>
        <taxon>Fungi</taxon>
        <taxon>Dikarya</taxon>
        <taxon>Basidiomycota</taxon>
        <taxon>Pucciniomycotina</taxon>
        <taxon>Pucciniomycetes</taxon>
        <taxon>Pucciniales</taxon>
        <taxon>Sphaerophragmiaceae</taxon>
        <taxon>Austropuccinia</taxon>
    </lineage>
</organism>
<proteinExistence type="predicted"/>
<feature type="region of interest" description="Disordered" evidence="1">
    <location>
        <begin position="43"/>
        <end position="100"/>
    </location>
</feature>
<evidence type="ECO:0000256" key="1">
    <source>
        <dbReference type="SAM" id="MobiDB-lite"/>
    </source>
</evidence>
<gene>
    <name evidence="2" type="ORF">O181_075216</name>
</gene>
<comment type="caution">
    <text evidence="2">The sequence shown here is derived from an EMBL/GenBank/DDBJ whole genome shotgun (WGS) entry which is preliminary data.</text>
</comment>
<accession>A0A9Q3F839</accession>
<dbReference type="Proteomes" id="UP000765509">
    <property type="component" value="Unassembled WGS sequence"/>
</dbReference>
<reference evidence="2" key="1">
    <citation type="submission" date="2021-03" db="EMBL/GenBank/DDBJ databases">
        <title>Draft genome sequence of rust myrtle Austropuccinia psidii MF-1, a brazilian biotype.</title>
        <authorList>
            <person name="Quecine M.C."/>
            <person name="Pachon D.M.R."/>
            <person name="Bonatelli M.L."/>
            <person name="Correr F.H."/>
            <person name="Franceschini L.M."/>
            <person name="Leite T.F."/>
            <person name="Margarido G.R.A."/>
            <person name="Almeida C.A."/>
            <person name="Ferrarezi J.A."/>
            <person name="Labate C.A."/>
        </authorList>
    </citation>
    <scope>NUCLEOTIDE SEQUENCE</scope>
    <source>
        <strain evidence="2">MF-1</strain>
    </source>
</reference>
<evidence type="ECO:0000313" key="2">
    <source>
        <dbReference type="EMBL" id="MBW0535501.1"/>
    </source>
</evidence>
<sequence>MSQQSPYQLIKLPKFMESLYDEEKNCMGRTISPVVNDFSSLISDPMHPTTLQNSSLQNTNRKDESSFNSEDHSMGRTISPVANDYPLSKNYSSSNKKSNHLHRRYQISEKLLTQILDHCEEAEVNSVQFQLSPSQIE</sequence>
<feature type="compositionally biased region" description="Polar residues" evidence="1">
    <location>
        <begin position="49"/>
        <end position="59"/>
    </location>
</feature>
<keyword evidence="3" id="KW-1185">Reference proteome</keyword>